<dbReference type="GO" id="GO:0042372">
    <property type="term" value="P:phylloquinone biosynthetic process"/>
    <property type="evidence" value="ECO:0007669"/>
    <property type="project" value="UniProtKB-UniRule"/>
</dbReference>
<evidence type="ECO:0000256" key="1">
    <source>
        <dbReference type="ARBA" id="ARBA00022723"/>
    </source>
</evidence>
<protein>
    <recommendedName>
        <fullName evidence="4 5">o-succinylbenzoate synthase</fullName>
        <shortName evidence="4">OSB synthase</shortName>
        <shortName evidence="4">OSBS</shortName>
        <ecNumber evidence="4 5">4.2.1.113</ecNumber>
    </recommendedName>
    <alternativeName>
        <fullName evidence="4">4-(2'-carboxyphenyl)-4-oxybutyric acid synthase</fullName>
    </alternativeName>
    <alternativeName>
        <fullName evidence="4">o-succinylbenzoic acid synthase</fullName>
    </alternativeName>
</protein>
<gene>
    <name evidence="4" type="primary">menC</name>
    <name evidence="7" type="ORF">IQ249_03890</name>
</gene>
<feature type="binding site" evidence="4">
    <location>
        <position position="167"/>
    </location>
    <ligand>
        <name>Mg(2+)</name>
        <dbReference type="ChEBI" id="CHEBI:18420"/>
    </ligand>
</feature>
<comment type="catalytic activity">
    <reaction evidence="4">
        <text>(1R,6R)-6-hydroxy-2-succinyl-cyclohexa-2,4-diene-1-carboxylate = 2-succinylbenzoate + H2O</text>
        <dbReference type="Rhea" id="RHEA:10196"/>
        <dbReference type="ChEBI" id="CHEBI:15377"/>
        <dbReference type="ChEBI" id="CHEBI:18325"/>
        <dbReference type="ChEBI" id="CHEBI:58689"/>
        <dbReference type="EC" id="4.2.1.113"/>
    </reaction>
</comment>
<comment type="pathway">
    <text evidence="4">Cofactor biosynthesis; phylloquinone biosynthesis.</text>
</comment>
<dbReference type="SMART" id="SM00922">
    <property type="entry name" value="MR_MLE"/>
    <property type="match status" value="1"/>
</dbReference>
<dbReference type="GO" id="GO:0009234">
    <property type="term" value="P:menaquinone biosynthetic process"/>
    <property type="evidence" value="ECO:0007669"/>
    <property type="project" value="UniProtKB-UniRule"/>
</dbReference>
<dbReference type="Pfam" id="PF13378">
    <property type="entry name" value="MR_MLE_C"/>
    <property type="match status" value="1"/>
</dbReference>
<dbReference type="SFLD" id="SFLDS00001">
    <property type="entry name" value="Enolase"/>
    <property type="match status" value="1"/>
</dbReference>
<dbReference type="NCBIfam" id="TIGR01927">
    <property type="entry name" value="menC_gam_Gplu"/>
    <property type="match status" value="1"/>
</dbReference>
<feature type="domain" description="Mandelate racemase/muconate lactonizing enzyme C-terminal" evidence="6">
    <location>
        <begin position="117"/>
        <end position="215"/>
    </location>
</feature>
<organism evidence="7 8">
    <name type="scientific">Lusitaniella coriacea LEGE 07157</name>
    <dbReference type="NCBI Taxonomy" id="945747"/>
    <lineage>
        <taxon>Bacteria</taxon>
        <taxon>Bacillati</taxon>
        <taxon>Cyanobacteriota</taxon>
        <taxon>Cyanophyceae</taxon>
        <taxon>Spirulinales</taxon>
        <taxon>Lusitaniellaceae</taxon>
        <taxon>Lusitaniella</taxon>
    </lineage>
</organism>
<dbReference type="SUPFAM" id="SSF51604">
    <property type="entry name" value="Enolase C-terminal domain-like"/>
    <property type="match status" value="1"/>
</dbReference>
<feature type="binding site" evidence="4">
    <location>
        <position position="194"/>
    </location>
    <ligand>
        <name>Mg(2+)</name>
        <dbReference type="ChEBI" id="CHEBI:18420"/>
    </ligand>
</feature>
<comment type="pathway">
    <text evidence="4">Quinol/quinone metabolism; 1,4-dihydroxy-2-naphthoate biosynthesis; 1,4-dihydroxy-2-naphthoate from chorismate: step 4/7.</text>
</comment>
<evidence type="ECO:0000256" key="4">
    <source>
        <dbReference type="HAMAP-Rule" id="MF_00470"/>
    </source>
</evidence>
<comment type="cofactor">
    <cofactor evidence="4">
        <name>a divalent metal cation</name>
        <dbReference type="ChEBI" id="CHEBI:60240"/>
    </cofactor>
</comment>
<dbReference type="InterPro" id="IPR041338">
    <property type="entry name" value="OSBS_N"/>
</dbReference>
<dbReference type="EC" id="4.2.1.113" evidence="4 5"/>
<comment type="similarity">
    <text evidence="4">Belongs to the mandelate racemase/muconate lactonizing enzyme family. MenC type 1 subfamily.</text>
</comment>
<sequence>MTAYNLTFQPYRRRFRQPLQTHHGIWEVREGIIVKLVDELGNAGWGEIAPLPWFGSETLEDAIAFCRGLGEKIEVNDLKSIPSHLPACQFGLECAIPSVASNPNFPKARYSYLLPAGENALERWESLWQQGGRTFKWKIGIHSLQQEIPLFEKLARSLPEGAKIRLDANGGLNLEAAKTWLQGLDLSKKVEFIEQPLPPSELDAMVQLSGDFTTPIALDESVATLQQLEGCYEKGWRGIFIIKPAIAGSPQQLRQFCQQYGIDAVFSSVFETEIGRRAALNLAAELSNPNRAIGFGVNHWFD</sequence>
<keyword evidence="2 4" id="KW-0460">Magnesium</keyword>
<dbReference type="InterPro" id="IPR010196">
    <property type="entry name" value="OSB_synthase_MenC1"/>
</dbReference>
<feature type="binding site" evidence="4">
    <location>
        <position position="219"/>
    </location>
    <ligand>
        <name>Mg(2+)</name>
        <dbReference type="ChEBI" id="CHEBI:18420"/>
    </ligand>
</feature>
<dbReference type="SFLD" id="SFLDF00009">
    <property type="entry name" value="o-succinylbenzoate_synthase"/>
    <property type="match status" value="1"/>
</dbReference>
<dbReference type="Pfam" id="PF21508">
    <property type="entry name" value="MenC_N"/>
    <property type="match status" value="1"/>
</dbReference>
<keyword evidence="3 4" id="KW-0456">Lyase</keyword>
<dbReference type="SFLD" id="SFLDG00180">
    <property type="entry name" value="muconate_cycloisomerase"/>
    <property type="match status" value="1"/>
</dbReference>
<evidence type="ECO:0000313" key="7">
    <source>
        <dbReference type="EMBL" id="MBE9115034.1"/>
    </source>
</evidence>
<dbReference type="InterPro" id="IPR029065">
    <property type="entry name" value="Enolase_C-like"/>
</dbReference>
<accession>A0A8J7AYN7</accession>
<dbReference type="SUPFAM" id="SSF54826">
    <property type="entry name" value="Enolase N-terminal domain-like"/>
    <property type="match status" value="1"/>
</dbReference>
<dbReference type="InterPro" id="IPR029017">
    <property type="entry name" value="Enolase-like_N"/>
</dbReference>
<evidence type="ECO:0000313" key="8">
    <source>
        <dbReference type="Proteomes" id="UP000654482"/>
    </source>
</evidence>
<dbReference type="InterPro" id="IPR013342">
    <property type="entry name" value="Mandelate_racemase_C"/>
</dbReference>
<dbReference type="GO" id="GO:0000287">
    <property type="term" value="F:magnesium ion binding"/>
    <property type="evidence" value="ECO:0007669"/>
    <property type="project" value="UniProtKB-UniRule"/>
</dbReference>
<dbReference type="Proteomes" id="UP000654482">
    <property type="component" value="Unassembled WGS sequence"/>
</dbReference>
<comment type="caution">
    <text evidence="7">The sequence shown here is derived from an EMBL/GenBank/DDBJ whole genome shotgun (WGS) entry which is preliminary data.</text>
</comment>
<dbReference type="PANTHER" id="PTHR48073:SF2">
    <property type="entry name" value="O-SUCCINYLBENZOATE SYNTHASE"/>
    <property type="match status" value="1"/>
</dbReference>
<dbReference type="Gene3D" id="3.30.390.10">
    <property type="entry name" value="Enolase-like, N-terminal domain"/>
    <property type="match status" value="1"/>
</dbReference>
<keyword evidence="1 4" id="KW-0479">Metal-binding</keyword>
<dbReference type="UniPathway" id="UPA00995"/>
<proteinExistence type="inferred from homology"/>
<dbReference type="InterPro" id="IPR036849">
    <property type="entry name" value="Enolase-like_C_sf"/>
</dbReference>
<evidence type="ECO:0000256" key="2">
    <source>
        <dbReference type="ARBA" id="ARBA00022842"/>
    </source>
</evidence>
<dbReference type="EMBL" id="JADEWZ010000004">
    <property type="protein sequence ID" value="MBE9115034.1"/>
    <property type="molecule type" value="Genomic_DNA"/>
</dbReference>
<evidence type="ECO:0000259" key="6">
    <source>
        <dbReference type="SMART" id="SM00922"/>
    </source>
</evidence>
<dbReference type="PANTHER" id="PTHR48073">
    <property type="entry name" value="O-SUCCINYLBENZOATE SYNTHASE-RELATED"/>
    <property type="match status" value="1"/>
</dbReference>
<feature type="active site" description="Proton donor" evidence="4">
    <location>
        <position position="138"/>
    </location>
</feature>
<dbReference type="CDD" id="cd03320">
    <property type="entry name" value="OSBS"/>
    <property type="match status" value="1"/>
</dbReference>
<name>A0A8J7AYN7_9CYAN</name>
<dbReference type="NCBIfam" id="NF002739">
    <property type="entry name" value="PRK02714.1"/>
    <property type="match status" value="1"/>
</dbReference>
<evidence type="ECO:0000256" key="3">
    <source>
        <dbReference type="ARBA" id="ARBA00023239"/>
    </source>
</evidence>
<dbReference type="AlphaFoldDB" id="A0A8J7AYN7"/>
<feature type="active site" description="Proton acceptor" evidence="4">
    <location>
        <position position="243"/>
    </location>
</feature>
<keyword evidence="8" id="KW-1185">Reference proteome</keyword>
<reference evidence="7" key="1">
    <citation type="submission" date="2020-10" db="EMBL/GenBank/DDBJ databases">
        <authorList>
            <person name="Castelo-Branco R."/>
            <person name="Eusebio N."/>
            <person name="Adriana R."/>
            <person name="Vieira A."/>
            <person name="Brugerolle De Fraissinette N."/>
            <person name="Rezende De Castro R."/>
            <person name="Schneider M.P."/>
            <person name="Vasconcelos V."/>
            <person name="Leao P.N."/>
        </authorList>
    </citation>
    <scope>NUCLEOTIDE SEQUENCE</scope>
    <source>
        <strain evidence="7">LEGE 07157</strain>
    </source>
</reference>
<dbReference type="UniPathway" id="UPA01057">
    <property type="reaction ID" value="UER00165"/>
</dbReference>
<evidence type="ECO:0000256" key="5">
    <source>
        <dbReference type="NCBIfam" id="TIGR01927"/>
    </source>
</evidence>
<dbReference type="GO" id="GO:0043748">
    <property type="term" value="F:O-succinylbenzoate synthase activity"/>
    <property type="evidence" value="ECO:0007669"/>
    <property type="project" value="UniProtKB-EC"/>
</dbReference>
<dbReference type="HAMAP" id="MF_00470">
    <property type="entry name" value="MenC_1"/>
    <property type="match status" value="1"/>
</dbReference>
<dbReference type="Gene3D" id="3.20.20.120">
    <property type="entry name" value="Enolase-like C-terminal domain"/>
    <property type="match status" value="1"/>
</dbReference>
<comment type="function">
    <text evidence="4">Converts 2-succinyl-6-hydroxy-2,4-cyclohexadiene-1-carboxylate (SHCHC) to 2-succinylbenzoate (OSB).</text>
</comment>
<dbReference type="RefSeq" id="WP_194028122.1">
    <property type="nucleotide sequence ID" value="NZ_JADEWZ010000004.1"/>
</dbReference>